<dbReference type="CDD" id="cd06558">
    <property type="entry name" value="crotonase-like"/>
    <property type="match status" value="1"/>
</dbReference>
<evidence type="ECO:0000313" key="2">
    <source>
        <dbReference type="EMBL" id="KZO94342.1"/>
    </source>
</evidence>
<dbReference type="Gene3D" id="3.90.226.10">
    <property type="entry name" value="2-enoyl-CoA Hydratase, Chain A, domain 1"/>
    <property type="match status" value="1"/>
</dbReference>
<dbReference type="PANTHER" id="PTHR11941">
    <property type="entry name" value="ENOYL-COA HYDRATASE-RELATED"/>
    <property type="match status" value="1"/>
</dbReference>
<dbReference type="Pfam" id="PF00378">
    <property type="entry name" value="ECH_1"/>
    <property type="match status" value="1"/>
</dbReference>
<dbReference type="GO" id="GO:0005739">
    <property type="term" value="C:mitochondrion"/>
    <property type="evidence" value="ECO:0007669"/>
    <property type="project" value="TreeGrafter"/>
</dbReference>
<sequence length="224" mass="24349">MPPFCSAILLVTGRSVADMAFRTASGGARETDCWSPPQLGRKSRATTSGADIKEMKDIECTNWRPTLAYGNNFLSHWAQITEMKKPVIAAVRGYALGGGCELAMMRDIILASTLASSPRVGGTQRLAYAIGKSRAMEILLTGRNINTQGAEKWGLVVKEGIELAKTIASKGRLSVMAAKERVNASYDLGPHEGMHFERRLFKSLFATKNQKEGMLRSSPSGRPN</sequence>
<keyword evidence="3" id="KW-1185">Reference proteome</keyword>
<dbReference type="PANTHER" id="PTHR11941:SF54">
    <property type="entry name" value="ENOYL-COA HYDRATASE, MITOCHONDRIAL"/>
    <property type="match status" value="1"/>
</dbReference>
<name>A0A167K7B3_CALVF</name>
<evidence type="ECO:0000256" key="1">
    <source>
        <dbReference type="ARBA" id="ARBA00023239"/>
    </source>
</evidence>
<protein>
    <submittedName>
        <fullName evidence="2">ClpP/crotonase</fullName>
    </submittedName>
</protein>
<dbReference type="InterPro" id="IPR014748">
    <property type="entry name" value="Enoyl-CoA_hydra_C"/>
</dbReference>
<dbReference type="InterPro" id="IPR029045">
    <property type="entry name" value="ClpP/crotonase-like_dom_sf"/>
</dbReference>
<dbReference type="EMBL" id="KV417295">
    <property type="protein sequence ID" value="KZO94342.1"/>
    <property type="molecule type" value="Genomic_DNA"/>
</dbReference>
<dbReference type="SUPFAM" id="SSF52096">
    <property type="entry name" value="ClpP/crotonase"/>
    <property type="match status" value="1"/>
</dbReference>
<dbReference type="InterPro" id="IPR001753">
    <property type="entry name" value="Enoyl-CoA_hydra/iso"/>
</dbReference>
<dbReference type="Proteomes" id="UP000076738">
    <property type="component" value="Unassembled WGS sequence"/>
</dbReference>
<keyword evidence="1" id="KW-0456">Lyase</keyword>
<dbReference type="STRING" id="1330018.A0A167K7B3"/>
<reference evidence="2 3" key="1">
    <citation type="journal article" date="2016" name="Mol. Biol. Evol.">
        <title>Comparative Genomics of Early-Diverging Mushroom-Forming Fungi Provides Insights into the Origins of Lignocellulose Decay Capabilities.</title>
        <authorList>
            <person name="Nagy L.G."/>
            <person name="Riley R."/>
            <person name="Tritt A."/>
            <person name="Adam C."/>
            <person name="Daum C."/>
            <person name="Floudas D."/>
            <person name="Sun H."/>
            <person name="Yadav J.S."/>
            <person name="Pangilinan J."/>
            <person name="Larsson K.H."/>
            <person name="Matsuura K."/>
            <person name="Barry K."/>
            <person name="Labutti K."/>
            <person name="Kuo R."/>
            <person name="Ohm R.A."/>
            <person name="Bhattacharya S.S."/>
            <person name="Shirouzu T."/>
            <person name="Yoshinaga Y."/>
            <person name="Martin F.M."/>
            <person name="Grigoriev I.V."/>
            <person name="Hibbett D.S."/>
        </authorList>
    </citation>
    <scope>NUCLEOTIDE SEQUENCE [LARGE SCALE GENOMIC DNA]</scope>
    <source>
        <strain evidence="2 3">TUFC12733</strain>
    </source>
</reference>
<evidence type="ECO:0000313" key="3">
    <source>
        <dbReference type="Proteomes" id="UP000076738"/>
    </source>
</evidence>
<dbReference type="Gene3D" id="1.10.12.10">
    <property type="entry name" value="Lyase 2-enoyl-coa Hydratase, Chain A, domain 2"/>
    <property type="match status" value="1"/>
</dbReference>
<gene>
    <name evidence="2" type="ORF">CALVIDRAFT_546330</name>
</gene>
<accession>A0A167K7B3</accession>
<dbReference type="GO" id="GO:0016829">
    <property type="term" value="F:lyase activity"/>
    <property type="evidence" value="ECO:0007669"/>
    <property type="project" value="UniProtKB-KW"/>
</dbReference>
<dbReference type="GO" id="GO:0006635">
    <property type="term" value="P:fatty acid beta-oxidation"/>
    <property type="evidence" value="ECO:0007669"/>
    <property type="project" value="TreeGrafter"/>
</dbReference>
<dbReference type="OrthoDB" id="2018133at2759"/>
<proteinExistence type="predicted"/>
<dbReference type="AlphaFoldDB" id="A0A167K7B3"/>
<organism evidence="2 3">
    <name type="scientific">Calocera viscosa (strain TUFC12733)</name>
    <dbReference type="NCBI Taxonomy" id="1330018"/>
    <lineage>
        <taxon>Eukaryota</taxon>
        <taxon>Fungi</taxon>
        <taxon>Dikarya</taxon>
        <taxon>Basidiomycota</taxon>
        <taxon>Agaricomycotina</taxon>
        <taxon>Dacrymycetes</taxon>
        <taxon>Dacrymycetales</taxon>
        <taxon>Dacrymycetaceae</taxon>
        <taxon>Calocera</taxon>
    </lineage>
</organism>